<reference evidence="1" key="1">
    <citation type="submission" date="2022-08" db="EMBL/GenBank/DDBJ databases">
        <title>Draft genome sequencing of Roseisolibacter agri AW1220.</title>
        <authorList>
            <person name="Tobiishi Y."/>
            <person name="Tonouchi A."/>
        </authorList>
    </citation>
    <scope>NUCLEOTIDE SEQUENCE</scope>
    <source>
        <strain evidence="1">AW1220</strain>
    </source>
</reference>
<dbReference type="Gene3D" id="1.50.10.10">
    <property type="match status" value="1"/>
</dbReference>
<dbReference type="RefSeq" id="WP_284351850.1">
    <property type="nucleotide sequence ID" value="NZ_BRXS01000006.1"/>
</dbReference>
<dbReference type="EMBL" id="BRXS01000006">
    <property type="protein sequence ID" value="GLC27411.1"/>
    <property type="molecule type" value="Genomic_DNA"/>
</dbReference>
<dbReference type="Proteomes" id="UP001161325">
    <property type="component" value="Unassembled WGS sequence"/>
</dbReference>
<name>A0AA37QEI8_9BACT</name>
<evidence type="ECO:0000313" key="2">
    <source>
        <dbReference type="Proteomes" id="UP001161325"/>
    </source>
</evidence>
<accession>A0AA37QEI8</accession>
<dbReference type="SUPFAM" id="SSF48208">
    <property type="entry name" value="Six-hairpin glycosidases"/>
    <property type="match status" value="1"/>
</dbReference>
<organism evidence="1 2">
    <name type="scientific">Roseisolibacter agri</name>
    <dbReference type="NCBI Taxonomy" id="2014610"/>
    <lineage>
        <taxon>Bacteria</taxon>
        <taxon>Pseudomonadati</taxon>
        <taxon>Gemmatimonadota</taxon>
        <taxon>Gemmatimonadia</taxon>
        <taxon>Gemmatimonadales</taxon>
        <taxon>Gemmatimonadaceae</taxon>
        <taxon>Roseisolibacter</taxon>
    </lineage>
</organism>
<protein>
    <submittedName>
        <fullName evidence="1">Uncharacterized protein</fullName>
    </submittedName>
</protein>
<evidence type="ECO:0000313" key="1">
    <source>
        <dbReference type="EMBL" id="GLC27411.1"/>
    </source>
</evidence>
<comment type="caution">
    <text evidence="1">The sequence shown here is derived from an EMBL/GenBank/DDBJ whole genome shotgun (WGS) entry which is preliminary data.</text>
</comment>
<keyword evidence="2" id="KW-1185">Reference proteome</keyword>
<sequence>MRAPPQIPWQVTGNHWLSLPCVHPADGSLHAVGVLHRGSRAAVEFAGDADFMAGTGAPLLKPTLRVNGVLRELSEQGIAWERAVQWLPTFTCTVGSLIVRGTIFAPHGRDTDLSGAVYTIAVENRGPETVDVELALEGTLGHRQLRVRSPRAFDDAHRASRVGDLVVLEGAALPGLVSFALGADGEAGVEVTEGTRPTFAVRRALRVERGMTRQAAFYLAAGPERDGAEATVAAMRRRGWRELLTSTREALRALEQVTGSEAVDRLINRNLLFAYFYGCGRALDDAHFYLMRTRAPWHDRGLTVRDWEALTWTLPAIQLADPGLARELLIRACELHGYAPGQGVHYIDGTLFEPGFSLEGAAAYALAVDRYLRDTGDDQLVEEPVVADTLYLAHDDIAARQDERIPLYSTEVSVSGAPVAHPFTLHGNAVVAQALDVFRRTLDEDTAKEVQEPDAVRAALQKHFAAESEGKPTLAAAIDLKGSRALDDDPIGTALWLPLYAAADRADQTYKRTAKRLGTVPRELAQQCARLLGPDAALVLQWLRRALLDDGVAAELVDEKGRAVANGGDAALSGLLAYMAWYAVQVLNVDA</sequence>
<proteinExistence type="predicted"/>
<dbReference type="InterPro" id="IPR008928">
    <property type="entry name" value="6-hairpin_glycosidase_sf"/>
</dbReference>
<dbReference type="GO" id="GO:0005975">
    <property type="term" value="P:carbohydrate metabolic process"/>
    <property type="evidence" value="ECO:0007669"/>
    <property type="project" value="InterPro"/>
</dbReference>
<dbReference type="AlphaFoldDB" id="A0AA37QEI8"/>
<gene>
    <name evidence="1" type="ORF">rosag_39240</name>
</gene>
<dbReference type="InterPro" id="IPR012341">
    <property type="entry name" value="6hp_glycosidase-like_sf"/>
</dbReference>